<dbReference type="Proteomes" id="UP000825015">
    <property type="component" value="Chromosome"/>
</dbReference>
<proteinExistence type="predicted"/>
<keyword evidence="2" id="KW-1185">Reference proteome</keyword>
<protein>
    <submittedName>
        <fullName evidence="1">Uncharacterized protein</fullName>
    </submittedName>
</protein>
<evidence type="ECO:0000313" key="1">
    <source>
        <dbReference type="EMBL" id="BBL62016.1"/>
    </source>
</evidence>
<reference evidence="1" key="1">
    <citation type="submission" date="2019-06" db="EMBL/GenBank/DDBJ databases">
        <title>Complete genome sequence of Methanobrevibacter arboriphilus strain SA.</title>
        <authorList>
            <person name="Asakawa S."/>
        </authorList>
    </citation>
    <scope>NUCLEOTIDE SEQUENCE</scope>
    <source>
        <strain evidence="1">SA</strain>
    </source>
</reference>
<sequence>MENKKKKIILILIIITIIIAVIGVVSYNNSMQSEWEVNDIAREIFLSGEMINEITDIENMNLNSVEKWLNNKGVYPDGSVERLDYYEFYNTKTGEFLIVEKSTGIVSYSVHKDIIEKRAYLSDPLKYGEPSVTLPGEDGKNGTEDDETLTYEDLNLPGTGYWD</sequence>
<evidence type="ECO:0000313" key="2">
    <source>
        <dbReference type="Proteomes" id="UP000825015"/>
    </source>
</evidence>
<accession>A0ACA8R3F7</accession>
<name>A0ACA8R3F7_METAZ</name>
<organism evidence="1 2">
    <name type="scientific">Methanobrevibacter arboriphilus</name>
    <dbReference type="NCBI Taxonomy" id="39441"/>
    <lineage>
        <taxon>Archaea</taxon>
        <taxon>Methanobacteriati</taxon>
        <taxon>Methanobacteriota</taxon>
        <taxon>Methanomada group</taxon>
        <taxon>Methanobacteria</taxon>
        <taxon>Methanobacteriales</taxon>
        <taxon>Methanobacteriaceae</taxon>
        <taxon>Methanobrevibacter</taxon>
    </lineage>
</organism>
<gene>
    <name evidence="1" type="ORF">MarbSA_10560</name>
</gene>
<dbReference type="EMBL" id="AP019779">
    <property type="protein sequence ID" value="BBL62016.1"/>
    <property type="molecule type" value="Genomic_DNA"/>
</dbReference>